<evidence type="ECO:0000313" key="4">
    <source>
        <dbReference type="EMBL" id="KAK4877713.1"/>
    </source>
</evidence>
<dbReference type="InterPro" id="IPR001394">
    <property type="entry name" value="Peptidase_C19_UCH"/>
</dbReference>
<dbReference type="PANTHER" id="PTHR24006">
    <property type="entry name" value="UBIQUITIN CARBOXYL-TERMINAL HYDROLASE"/>
    <property type="match status" value="1"/>
</dbReference>
<evidence type="ECO:0000256" key="1">
    <source>
        <dbReference type="ARBA" id="ARBA00009085"/>
    </source>
</evidence>
<evidence type="ECO:0000259" key="3">
    <source>
        <dbReference type="PROSITE" id="PS50235"/>
    </source>
</evidence>
<sequence>MAVKHKVVECVENPQSEAKLTLLLRTLQNINEKHSIHDDPGKICEHIVGHLGTLTIPTKPEDYVRFMTDITSVQEILMQVCSSNDMIFATLKALYNAISDPEGPPQPTMSIVLQLISIEQIPTAVGWILHSGYKEQNLEIALMTLCGWLSHWTSTPNLGPLVLQFMQGLASEHHWEILVDATLVYIERLFNLLVLQESRKSVEPVVLHMLSSMQHSPEAFHKIIPLTHKVLMCLDRENTESSLACLEKIVNLCVALMYHFPGYTSLYEELVRAIEPVNTSFNVSQRLNYNSWVTGSSLAVSTQSSIGRVGLNNLGNTCYMNSVLQALFMTKMFRNDILLTSRDMMPLFYKLQVLFALLQHSRRPSLSPSDILNLARPPGFQPGHQHDSSEFLGYLLDVLHEQERSVYSVRMGDGPGPSSSDGHQPVATIVQRSFGGRAVTISRCGTCDTQSQRADNFRELQLSFPNNCGNQSVQMLLDYYLQPEKLCGDNQYHCDTCHGLTDGERVTQVEEPPARLVLTLKHFRYDPASQQRTKLLQHVKLDSFINLERANYELYAAVVHVGSSLDSGHYYTYARNEEDWYKFNDCVVTRTTAEELCSVRPPETPYILFYSKHDCIDPEALPRSALSPRLEAILAKDSADLDSERRRRPTKSYDVRNKKNDEPPPPGCGGGSFINSGSNRYVC</sequence>
<dbReference type="PROSITE" id="PS00972">
    <property type="entry name" value="USP_1"/>
    <property type="match status" value="1"/>
</dbReference>
<evidence type="ECO:0000313" key="5">
    <source>
        <dbReference type="Proteomes" id="UP001353858"/>
    </source>
</evidence>
<dbReference type="GO" id="GO:0016579">
    <property type="term" value="P:protein deubiquitination"/>
    <property type="evidence" value="ECO:0007669"/>
    <property type="project" value="InterPro"/>
</dbReference>
<protein>
    <recommendedName>
        <fullName evidence="3">USP domain-containing protein</fullName>
    </recommendedName>
</protein>
<dbReference type="GO" id="GO:0005829">
    <property type="term" value="C:cytosol"/>
    <property type="evidence" value="ECO:0007669"/>
    <property type="project" value="TreeGrafter"/>
</dbReference>
<dbReference type="GO" id="GO:0005634">
    <property type="term" value="C:nucleus"/>
    <property type="evidence" value="ECO:0007669"/>
    <property type="project" value="TreeGrafter"/>
</dbReference>
<comment type="similarity">
    <text evidence="1">Belongs to the peptidase C19 family.</text>
</comment>
<dbReference type="Pfam" id="PF21246">
    <property type="entry name" value="Usp38-like_N"/>
    <property type="match status" value="1"/>
</dbReference>
<name>A0AAN7QHB9_9COLE</name>
<reference evidence="5" key="1">
    <citation type="submission" date="2023-01" db="EMBL/GenBank/DDBJ databases">
        <title>Key to firefly adult light organ development and bioluminescence: homeobox transcription factors regulate luciferase expression and transportation to peroxisome.</title>
        <authorList>
            <person name="Fu X."/>
        </authorList>
    </citation>
    <scope>NUCLEOTIDE SEQUENCE [LARGE SCALE GENOMIC DNA]</scope>
</reference>
<dbReference type="SUPFAM" id="SSF54001">
    <property type="entry name" value="Cysteine proteinases"/>
    <property type="match status" value="1"/>
</dbReference>
<dbReference type="Pfam" id="PF00443">
    <property type="entry name" value="UCH"/>
    <property type="match status" value="1"/>
</dbReference>
<organism evidence="4 5">
    <name type="scientific">Aquatica leii</name>
    <dbReference type="NCBI Taxonomy" id="1421715"/>
    <lineage>
        <taxon>Eukaryota</taxon>
        <taxon>Metazoa</taxon>
        <taxon>Ecdysozoa</taxon>
        <taxon>Arthropoda</taxon>
        <taxon>Hexapoda</taxon>
        <taxon>Insecta</taxon>
        <taxon>Pterygota</taxon>
        <taxon>Neoptera</taxon>
        <taxon>Endopterygota</taxon>
        <taxon>Coleoptera</taxon>
        <taxon>Polyphaga</taxon>
        <taxon>Elateriformia</taxon>
        <taxon>Elateroidea</taxon>
        <taxon>Lampyridae</taxon>
        <taxon>Luciolinae</taxon>
        <taxon>Aquatica</taxon>
    </lineage>
</organism>
<dbReference type="InterPro" id="IPR049407">
    <property type="entry name" value="Usp38-like_N"/>
</dbReference>
<dbReference type="InterPro" id="IPR050164">
    <property type="entry name" value="Peptidase_C19"/>
</dbReference>
<dbReference type="AlphaFoldDB" id="A0AAN7QHB9"/>
<feature type="compositionally biased region" description="Polar residues" evidence="2">
    <location>
        <begin position="673"/>
        <end position="683"/>
    </location>
</feature>
<dbReference type="Proteomes" id="UP001353858">
    <property type="component" value="Unassembled WGS sequence"/>
</dbReference>
<dbReference type="InterPro" id="IPR028889">
    <property type="entry name" value="USP"/>
</dbReference>
<comment type="caution">
    <text evidence="4">The sequence shown here is derived from an EMBL/GenBank/DDBJ whole genome shotgun (WGS) entry which is preliminary data.</text>
</comment>
<keyword evidence="5" id="KW-1185">Reference proteome</keyword>
<accession>A0AAN7QHB9</accession>
<dbReference type="InterPro" id="IPR038765">
    <property type="entry name" value="Papain-like_cys_pep_sf"/>
</dbReference>
<dbReference type="InterPro" id="IPR018200">
    <property type="entry name" value="USP_CS"/>
</dbReference>
<evidence type="ECO:0000256" key="2">
    <source>
        <dbReference type="SAM" id="MobiDB-lite"/>
    </source>
</evidence>
<feature type="domain" description="USP" evidence="3">
    <location>
        <begin position="309"/>
        <end position="613"/>
    </location>
</feature>
<feature type="region of interest" description="Disordered" evidence="2">
    <location>
        <begin position="638"/>
        <end position="683"/>
    </location>
</feature>
<gene>
    <name evidence="4" type="ORF">RN001_010219</name>
</gene>
<dbReference type="EMBL" id="JARPUR010000004">
    <property type="protein sequence ID" value="KAK4877713.1"/>
    <property type="molecule type" value="Genomic_DNA"/>
</dbReference>
<proteinExistence type="inferred from homology"/>
<dbReference type="PANTHER" id="PTHR24006:SF908">
    <property type="entry name" value="DEUBIQUITINATING APOPTOTIC INHIBITOR, ISOFORM A"/>
    <property type="match status" value="1"/>
</dbReference>
<dbReference type="PROSITE" id="PS50235">
    <property type="entry name" value="USP_3"/>
    <property type="match status" value="1"/>
</dbReference>
<dbReference type="Gene3D" id="3.90.70.10">
    <property type="entry name" value="Cysteine proteinases"/>
    <property type="match status" value="1"/>
</dbReference>
<feature type="compositionally biased region" description="Basic and acidic residues" evidence="2">
    <location>
        <begin position="638"/>
        <end position="662"/>
    </location>
</feature>
<dbReference type="GO" id="GO:0004843">
    <property type="term" value="F:cysteine-type deubiquitinase activity"/>
    <property type="evidence" value="ECO:0007669"/>
    <property type="project" value="InterPro"/>
</dbReference>